<dbReference type="Pfam" id="PF09481">
    <property type="entry name" value="CRISPR_Cse1"/>
    <property type="match status" value="1"/>
</dbReference>
<feature type="region of interest" description="Disordered" evidence="1">
    <location>
        <begin position="230"/>
        <end position="251"/>
    </location>
</feature>
<evidence type="ECO:0000313" key="3">
    <source>
        <dbReference type="Proteomes" id="UP000199063"/>
    </source>
</evidence>
<organism evidence="2 3">
    <name type="scientific">Streptomyces wuyuanensis</name>
    <dbReference type="NCBI Taxonomy" id="1196353"/>
    <lineage>
        <taxon>Bacteria</taxon>
        <taxon>Bacillati</taxon>
        <taxon>Actinomycetota</taxon>
        <taxon>Actinomycetes</taxon>
        <taxon>Kitasatosporales</taxon>
        <taxon>Streptomycetaceae</taxon>
        <taxon>Streptomyces</taxon>
    </lineage>
</organism>
<dbReference type="STRING" id="1196353.SAMN05444921_13622"/>
<evidence type="ECO:0000256" key="1">
    <source>
        <dbReference type="SAM" id="MobiDB-lite"/>
    </source>
</evidence>
<dbReference type="NCBIfam" id="TIGR02547">
    <property type="entry name" value="casA_cse1"/>
    <property type="match status" value="1"/>
</dbReference>
<reference evidence="3" key="1">
    <citation type="submission" date="2016-10" db="EMBL/GenBank/DDBJ databases">
        <authorList>
            <person name="Varghese N."/>
            <person name="Submissions S."/>
        </authorList>
    </citation>
    <scope>NUCLEOTIDE SEQUENCE [LARGE SCALE GENOMIC DNA]</scope>
    <source>
        <strain evidence="3">CGMCC 4.7042</strain>
    </source>
</reference>
<keyword evidence="3" id="KW-1185">Reference proteome</keyword>
<sequence length="521" mass="57959">MPESDLPSPRFSAADDPWIEVRTGHRYATVGLRELFLRADTIDDLALPHPPAASALLRIAVAITTRITGLDNADLTASEWTALRRRCLTAGRFEPDAVHAYFDAHPWSVFDPERPWLQDPSLREQCAKPFGINAFVPGRPAGNNLAWFSPHHHDNATPVPTAHALQYLLIHHYYGRPGTSTPRTTATCSSGKLTGGPLRGTVSFHPVGRTLHETLLAGCAPFTGDELPAADTCPWEDPAPPDPDAPPRPVSWPGRLLTGMSRHAILLVPGDDGATVTDAYLSWATQHPKVPVTDPYLTYHFDMAKPLPRRRSVRRADADRAWWRELDTLLLAGDEHGSHRRPAVFDTLNDLPDEVRTTLRIRVHGFDQDAKATDYQWYTALTPPLLHWMEEHDPQRAQRIADCCQAAESTARQLADVTRQAWEEAATPGRAGSPARPRRKEPAWVGKCAARYWPLAESVFWQLLDDPDAAPTRAFTRAAVTALRETTATARARHNSAARAVALAVRELYRRQPNPQRKTSR</sequence>
<dbReference type="AlphaFoldDB" id="A0A1H0DTW3"/>
<dbReference type="GeneID" id="40834242"/>
<dbReference type="InterPro" id="IPR013381">
    <property type="entry name" value="CRISPR-assoc_prot_Cse1"/>
</dbReference>
<dbReference type="OrthoDB" id="3187690at2"/>
<gene>
    <name evidence="2" type="ORF">SAMN05444921_13622</name>
</gene>
<accession>A0A1H0DTW3</accession>
<proteinExistence type="predicted"/>
<feature type="compositionally biased region" description="Pro residues" evidence="1">
    <location>
        <begin position="237"/>
        <end position="250"/>
    </location>
</feature>
<evidence type="ECO:0000313" key="2">
    <source>
        <dbReference type="EMBL" id="SDN73463.1"/>
    </source>
</evidence>
<dbReference type="EMBL" id="FNHI01000036">
    <property type="protein sequence ID" value="SDN73463.1"/>
    <property type="molecule type" value="Genomic_DNA"/>
</dbReference>
<protein>
    <submittedName>
        <fullName evidence="2">CRISPR system Cascade subunit CasA</fullName>
    </submittedName>
</protein>
<dbReference type="Proteomes" id="UP000199063">
    <property type="component" value="Unassembled WGS sequence"/>
</dbReference>
<name>A0A1H0DTW3_9ACTN</name>
<dbReference type="RefSeq" id="WP_093662290.1">
    <property type="nucleotide sequence ID" value="NZ_FNHI01000036.1"/>
</dbReference>